<organism evidence="2 3">
    <name type="scientific">Arenibacter aquaticus</name>
    <dbReference type="NCBI Taxonomy" id="2489054"/>
    <lineage>
        <taxon>Bacteria</taxon>
        <taxon>Pseudomonadati</taxon>
        <taxon>Bacteroidota</taxon>
        <taxon>Flavobacteriia</taxon>
        <taxon>Flavobacteriales</taxon>
        <taxon>Flavobacteriaceae</taxon>
        <taxon>Arenibacter</taxon>
    </lineage>
</organism>
<protein>
    <submittedName>
        <fullName evidence="2">Uncharacterized protein</fullName>
    </submittedName>
</protein>
<dbReference type="RefSeq" id="WP_126163714.1">
    <property type="nucleotide sequence ID" value="NZ_RQPJ01000021.1"/>
</dbReference>
<dbReference type="AlphaFoldDB" id="A0A3S0AC35"/>
<evidence type="ECO:0000313" key="3">
    <source>
        <dbReference type="Proteomes" id="UP000267585"/>
    </source>
</evidence>
<feature type="signal peptide" evidence="1">
    <location>
        <begin position="1"/>
        <end position="21"/>
    </location>
</feature>
<dbReference type="Proteomes" id="UP000267585">
    <property type="component" value="Unassembled WGS sequence"/>
</dbReference>
<name>A0A3S0AC35_9FLAO</name>
<evidence type="ECO:0000313" key="2">
    <source>
        <dbReference type="EMBL" id="RTE52029.1"/>
    </source>
</evidence>
<feature type="chain" id="PRO_5018654695" evidence="1">
    <location>
        <begin position="22"/>
        <end position="231"/>
    </location>
</feature>
<proteinExistence type="predicted"/>
<keyword evidence="3" id="KW-1185">Reference proteome</keyword>
<sequence length="231" mass="26353">MKILYLFPVFLLLLTNVNIPASYDAGKPKLTAEVKEEIKKTKVLLVRYEAPPLSFMTPKDAVGNGLIADLTQSDIADNRERHRFYPAKLVQNNLDSLLRANSIVSSIEVKEQASEFMMPSELKDLSKYADIDADYIVEVIVPLMGWRATYGATKWRTYNLNLAVEVRIIRRKDLARVWKTNVGYGGLEDKEMKFHITELEDNGKELISDKLNIMALKASEKVIQKYIKAKK</sequence>
<evidence type="ECO:0000256" key="1">
    <source>
        <dbReference type="SAM" id="SignalP"/>
    </source>
</evidence>
<dbReference type="EMBL" id="RQPJ01000021">
    <property type="protein sequence ID" value="RTE52029.1"/>
    <property type="molecule type" value="Genomic_DNA"/>
</dbReference>
<dbReference type="OrthoDB" id="9837635at2"/>
<gene>
    <name evidence="2" type="ORF">EHW67_17675</name>
</gene>
<accession>A0A3S0AC35</accession>
<keyword evidence="1" id="KW-0732">Signal</keyword>
<reference evidence="2 3" key="1">
    <citation type="submission" date="2018-11" db="EMBL/GenBank/DDBJ databases">
        <title>Arenibacter aquaticus sp.nov., a marine bacterium isolated from surface seawater in the South China Sea.</title>
        <authorList>
            <person name="Guo J."/>
            <person name="Sun J."/>
        </authorList>
    </citation>
    <scope>NUCLEOTIDE SEQUENCE [LARGE SCALE GENOMIC DNA]</scope>
    <source>
        <strain evidence="2 3">GUO666</strain>
    </source>
</reference>
<comment type="caution">
    <text evidence="2">The sequence shown here is derived from an EMBL/GenBank/DDBJ whole genome shotgun (WGS) entry which is preliminary data.</text>
</comment>